<organism evidence="5">
    <name type="scientific">Rhodotorula toruloides</name>
    <name type="common">Yeast</name>
    <name type="synonym">Rhodosporidium toruloides</name>
    <dbReference type="NCBI Taxonomy" id="5286"/>
    <lineage>
        <taxon>Eukaryota</taxon>
        <taxon>Fungi</taxon>
        <taxon>Dikarya</taxon>
        <taxon>Basidiomycota</taxon>
        <taxon>Pucciniomycotina</taxon>
        <taxon>Microbotryomycetes</taxon>
        <taxon>Sporidiobolales</taxon>
        <taxon>Sporidiobolaceae</taxon>
        <taxon>Rhodotorula</taxon>
    </lineage>
</organism>
<sequence>MLGRLYCACRESAKLPVPRAQASLLTAPAASDSLVLLDPLPPTSLPSFALAALLSSHLRLPSSCSTARCEARTRCLCVLSPHQFVERSLAMSSAVTATAVHEEPTLPTEPPHSSPAASRVSTFDFGDGEDNAKALPPVDGGRHAWQFVVASFMLECFVWGYSFAFATVLVYLQSHDPWRQYSLSALSAIGTTQLGLMYCLPIVGVVIFRRYGDWVRTILWTSVAVSCGSMLLSSWATKLWQLVVLQGVLCGIANTFIFAPVFCYISEWWVARRGLAWGLIVSGNGFGGFTLPWLINAVLQARGFAWMCRVWAIFTAVVFAISILLLKPRIPYVKPASGRAPWLAVDFTFLRNPLFICMAIATLFSSLAYLPVANYLAVYASSFSSSVTTINLVVGLFNLAACGGSMLAGRVSDFSYSLGVTVIGLCGAFLSLTAWGFADTLAKVYAFAVLFGLTGQQTSTWGGVVKDLASKNPNTGTFIFTSLPIVRGSASLFIPFILQALYSRETAEHQRSFGRYGFMRMIILVGVASATLALCGIVMAGLRRRFAVKSL</sequence>
<dbReference type="SUPFAM" id="SSF103473">
    <property type="entry name" value="MFS general substrate transporter"/>
    <property type="match status" value="1"/>
</dbReference>
<feature type="region of interest" description="Disordered" evidence="3">
    <location>
        <begin position="100"/>
        <end position="120"/>
    </location>
</feature>
<evidence type="ECO:0000256" key="2">
    <source>
        <dbReference type="ARBA" id="ARBA00006727"/>
    </source>
</evidence>
<feature type="transmembrane region" description="Helical" evidence="4">
    <location>
        <begin position="184"/>
        <end position="208"/>
    </location>
</feature>
<feature type="transmembrane region" description="Helical" evidence="4">
    <location>
        <begin position="376"/>
        <end position="402"/>
    </location>
</feature>
<feature type="transmembrane region" description="Helical" evidence="4">
    <location>
        <begin position="277"/>
        <end position="298"/>
    </location>
</feature>
<protein>
    <submittedName>
        <fullName evidence="5">RHTO0S01e02938g1_1</fullName>
    </submittedName>
</protein>
<dbReference type="AlphaFoldDB" id="A0A061ALI9"/>
<keyword evidence="4" id="KW-0472">Membrane</keyword>
<dbReference type="InterPro" id="IPR050327">
    <property type="entry name" value="Proton-linked_MCT"/>
</dbReference>
<feature type="transmembrane region" description="Helical" evidence="4">
    <location>
        <begin position="347"/>
        <end position="370"/>
    </location>
</feature>
<dbReference type="Pfam" id="PF07690">
    <property type="entry name" value="MFS_1"/>
    <property type="match status" value="1"/>
</dbReference>
<dbReference type="PANTHER" id="PTHR11360">
    <property type="entry name" value="MONOCARBOXYLATE TRANSPORTER"/>
    <property type="match status" value="1"/>
</dbReference>
<name>A0A061ALI9_RHOTO</name>
<accession>A0A061ALI9</accession>
<feature type="transmembrane region" description="Helical" evidence="4">
    <location>
        <begin position="518"/>
        <end position="542"/>
    </location>
</feature>
<keyword evidence="4" id="KW-0812">Transmembrane</keyword>
<dbReference type="OrthoDB" id="2213137at2759"/>
<proteinExistence type="inferred from homology"/>
<evidence type="ECO:0000256" key="4">
    <source>
        <dbReference type="SAM" id="Phobius"/>
    </source>
</evidence>
<dbReference type="GO" id="GO:0016020">
    <property type="term" value="C:membrane"/>
    <property type="evidence" value="ECO:0007669"/>
    <property type="project" value="UniProtKB-SubCell"/>
</dbReference>
<comment type="similarity">
    <text evidence="2">Belongs to the major facilitator superfamily. Monocarboxylate porter (TC 2.A.1.13) family.</text>
</comment>
<evidence type="ECO:0000313" key="5">
    <source>
        <dbReference type="EMBL" id="CDR35598.1"/>
    </source>
</evidence>
<gene>
    <name evidence="5" type="ORF">RHTO0S_01e02938g</name>
</gene>
<keyword evidence="4" id="KW-1133">Transmembrane helix</keyword>
<feature type="transmembrane region" description="Helical" evidence="4">
    <location>
        <begin position="414"/>
        <end position="438"/>
    </location>
</feature>
<dbReference type="GO" id="GO:0022857">
    <property type="term" value="F:transmembrane transporter activity"/>
    <property type="evidence" value="ECO:0007669"/>
    <property type="project" value="InterPro"/>
</dbReference>
<feature type="transmembrane region" description="Helical" evidence="4">
    <location>
        <begin position="152"/>
        <end position="172"/>
    </location>
</feature>
<evidence type="ECO:0000256" key="1">
    <source>
        <dbReference type="ARBA" id="ARBA00004141"/>
    </source>
</evidence>
<comment type="subcellular location">
    <subcellularLocation>
        <location evidence="1">Membrane</location>
        <topology evidence="1">Multi-pass membrane protein</topology>
    </subcellularLocation>
</comment>
<feature type="transmembrane region" description="Helical" evidence="4">
    <location>
        <begin position="217"/>
        <end position="236"/>
    </location>
</feature>
<evidence type="ECO:0000256" key="3">
    <source>
        <dbReference type="SAM" id="MobiDB-lite"/>
    </source>
</evidence>
<feature type="transmembrane region" description="Helical" evidence="4">
    <location>
        <begin position="477"/>
        <end position="498"/>
    </location>
</feature>
<feature type="transmembrane region" description="Helical" evidence="4">
    <location>
        <begin position="444"/>
        <end position="465"/>
    </location>
</feature>
<dbReference type="PANTHER" id="PTHR11360:SF287">
    <property type="entry name" value="MFS MONOCARBOXYLATE TRANSPORTER"/>
    <property type="match status" value="1"/>
</dbReference>
<feature type="transmembrane region" description="Helical" evidence="4">
    <location>
        <begin position="242"/>
        <end position="265"/>
    </location>
</feature>
<dbReference type="InterPro" id="IPR036259">
    <property type="entry name" value="MFS_trans_sf"/>
</dbReference>
<dbReference type="EMBL" id="LK052936">
    <property type="protein sequence ID" value="CDR35598.1"/>
    <property type="molecule type" value="Genomic_DNA"/>
</dbReference>
<dbReference type="Gene3D" id="1.20.1250.20">
    <property type="entry name" value="MFS general substrate transporter like domains"/>
    <property type="match status" value="2"/>
</dbReference>
<dbReference type="InterPro" id="IPR011701">
    <property type="entry name" value="MFS"/>
</dbReference>
<feature type="transmembrane region" description="Helical" evidence="4">
    <location>
        <begin position="304"/>
        <end position="326"/>
    </location>
</feature>
<reference evidence="5" key="1">
    <citation type="journal article" date="2014" name="Genome Announc.">
        <title>Draft genome sequence of Rhodosporidium toruloides CECT1137, an oleaginous yeast of biotechnological interest.</title>
        <authorList>
            <person name="Morin N."/>
            <person name="Calcas X."/>
            <person name="Devillers H."/>
            <person name="Durrens P."/>
            <person name="Sherman D.J."/>
            <person name="Nicaud J.-M."/>
            <person name="Neuveglise C."/>
        </authorList>
    </citation>
    <scope>NUCLEOTIDE SEQUENCE</scope>
    <source>
        <strain evidence="5">CECT1137</strain>
    </source>
</reference>